<accession>A0A1L1PA84</accession>
<dbReference type="SUPFAM" id="SSF55681">
    <property type="entry name" value="Class II aaRS and biotin synthetases"/>
    <property type="match status" value="1"/>
</dbReference>
<dbReference type="AlphaFoldDB" id="A0A1L1PA84"/>
<dbReference type="Gene3D" id="3.30.930.10">
    <property type="entry name" value="Bira Bifunctional Protein, Domain 2"/>
    <property type="match status" value="1"/>
</dbReference>
<sequence length="231" mass="24812">MHLPMALAAVSSHAGLSLGRSQRGDSAGVPWPCRLRSSGGGAVLLGPWLLRAVLVLPASHPRLRQGPSAAALWFGALHRDWLRSHGIDAHCHEGPLSSHWACFAGRAPGEVLVDGRKLTGVSQTWRRDRVQLWSGTLLSPVPWSMLCRELNRRIEHAQVLAESTTTVQCCLGYAPDAARWAVELSTHLRAGAAEDATCAASKPGPRARPRLGTPVEANAADGPIRQEECFP</sequence>
<protein>
    <submittedName>
        <fullName evidence="3">Biotin lipoate a b protein ligase</fullName>
    </submittedName>
</protein>
<dbReference type="GO" id="GO:0016874">
    <property type="term" value="F:ligase activity"/>
    <property type="evidence" value="ECO:0007669"/>
    <property type="project" value="UniProtKB-KW"/>
</dbReference>
<dbReference type="EMBL" id="CCAE010000003">
    <property type="protein sequence ID" value="CDN86330.1"/>
    <property type="molecule type" value="Genomic_DNA"/>
</dbReference>
<reference evidence="4" key="2">
    <citation type="submission" date="2014-11" db="EMBL/GenBank/DDBJ databases">
        <title>Draft genome sequence of Hydrogenophaga intermedia S1.</title>
        <authorList>
            <person name="Gan H.M."/>
            <person name="Chew T.H."/>
            <person name="Stolz A."/>
        </authorList>
    </citation>
    <scope>NUCLEOTIDE SEQUENCE [LARGE SCALE GENOMIC DNA]</scope>
    <source>
        <strain evidence="4">S1</strain>
    </source>
</reference>
<dbReference type="Proteomes" id="UP000028878">
    <property type="component" value="Unassembled WGS sequence"/>
</dbReference>
<organism evidence="3 4">
    <name type="scientific">Hydrogenophaga intermedia</name>
    <dbReference type="NCBI Taxonomy" id="65786"/>
    <lineage>
        <taxon>Bacteria</taxon>
        <taxon>Pseudomonadati</taxon>
        <taxon>Pseudomonadota</taxon>
        <taxon>Betaproteobacteria</taxon>
        <taxon>Burkholderiales</taxon>
        <taxon>Comamonadaceae</taxon>
        <taxon>Hydrogenophaga</taxon>
    </lineage>
</organism>
<keyword evidence="4" id="KW-1185">Reference proteome</keyword>
<proteinExistence type="predicted"/>
<name>A0A1L1PA84_HYDIT</name>
<keyword evidence="3" id="KW-0436">Ligase</keyword>
<reference evidence="4" key="1">
    <citation type="submission" date="2014-02" db="EMBL/GenBank/DDBJ databases">
        <authorList>
            <person name="Gan H."/>
        </authorList>
    </citation>
    <scope>NUCLEOTIDE SEQUENCE [LARGE SCALE GENOMIC DNA]</scope>
    <source>
        <strain evidence="4">S1</strain>
    </source>
</reference>
<evidence type="ECO:0000256" key="1">
    <source>
        <dbReference type="SAM" id="MobiDB-lite"/>
    </source>
</evidence>
<gene>
    <name evidence="3" type="ORF">BN948_00731</name>
</gene>
<evidence type="ECO:0000313" key="4">
    <source>
        <dbReference type="Proteomes" id="UP000028878"/>
    </source>
</evidence>
<dbReference type="InterPro" id="IPR045864">
    <property type="entry name" value="aa-tRNA-synth_II/BPL/LPL"/>
</dbReference>
<feature type="region of interest" description="Disordered" evidence="1">
    <location>
        <begin position="196"/>
        <end position="231"/>
    </location>
</feature>
<dbReference type="RefSeq" id="WP_009517319.1">
    <property type="nucleotide sequence ID" value="NZ_CCAE010000003.1"/>
</dbReference>
<dbReference type="InterPro" id="IPR004143">
    <property type="entry name" value="BPL_LPL_catalytic"/>
</dbReference>
<dbReference type="PROSITE" id="PS51733">
    <property type="entry name" value="BPL_LPL_CATALYTIC"/>
    <property type="match status" value="1"/>
</dbReference>
<evidence type="ECO:0000313" key="3">
    <source>
        <dbReference type="EMBL" id="CDN86330.1"/>
    </source>
</evidence>
<evidence type="ECO:0000259" key="2">
    <source>
        <dbReference type="PROSITE" id="PS51733"/>
    </source>
</evidence>
<feature type="domain" description="BPL/LPL catalytic" evidence="2">
    <location>
        <begin position="1"/>
        <end position="196"/>
    </location>
</feature>